<keyword evidence="11" id="KW-0464">Manganese</keyword>
<keyword evidence="9" id="KW-0521">NADP</keyword>
<evidence type="ECO:0000313" key="13">
    <source>
        <dbReference type="EMBL" id="EEF25060.1"/>
    </source>
</evidence>
<dbReference type="STRING" id="3988.B9TGF2"/>
<evidence type="ECO:0000259" key="12">
    <source>
        <dbReference type="Pfam" id="PF00180"/>
    </source>
</evidence>
<gene>
    <name evidence="13" type="ORF">RCOM_1831540</name>
</gene>
<dbReference type="SUPFAM" id="SSF53659">
    <property type="entry name" value="Isocitrate/Isopropylmalate dehydrogenase-like"/>
    <property type="match status" value="1"/>
</dbReference>
<organism evidence="13 14">
    <name type="scientific">Ricinus communis</name>
    <name type="common">Castor bean</name>
    <dbReference type="NCBI Taxonomy" id="3988"/>
    <lineage>
        <taxon>Eukaryota</taxon>
        <taxon>Viridiplantae</taxon>
        <taxon>Streptophyta</taxon>
        <taxon>Embryophyta</taxon>
        <taxon>Tracheophyta</taxon>
        <taxon>Spermatophyta</taxon>
        <taxon>Magnoliopsida</taxon>
        <taxon>eudicotyledons</taxon>
        <taxon>Gunneridae</taxon>
        <taxon>Pentapetalae</taxon>
        <taxon>rosids</taxon>
        <taxon>fabids</taxon>
        <taxon>Malpighiales</taxon>
        <taxon>Euphorbiaceae</taxon>
        <taxon>Acalyphoideae</taxon>
        <taxon>Acalypheae</taxon>
        <taxon>Ricinus</taxon>
    </lineage>
</organism>
<evidence type="ECO:0000256" key="7">
    <source>
        <dbReference type="ARBA" id="ARBA00022723"/>
    </source>
</evidence>
<evidence type="ECO:0000256" key="6">
    <source>
        <dbReference type="ARBA" id="ARBA00022532"/>
    </source>
</evidence>
<reference evidence="14" key="1">
    <citation type="journal article" date="2010" name="Nat. Biotechnol.">
        <title>Draft genome sequence of the oilseed species Ricinus communis.</title>
        <authorList>
            <person name="Chan A.P."/>
            <person name="Crabtree J."/>
            <person name="Zhao Q."/>
            <person name="Lorenzi H."/>
            <person name="Orvis J."/>
            <person name="Puiu D."/>
            <person name="Melake-Berhan A."/>
            <person name="Jones K.M."/>
            <person name="Redman J."/>
            <person name="Chen G."/>
            <person name="Cahoon E.B."/>
            <person name="Gedil M."/>
            <person name="Stanke M."/>
            <person name="Haas B.J."/>
            <person name="Wortman J.R."/>
            <person name="Fraser-Liggett C.M."/>
            <person name="Ravel J."/>
            <person name="Rabinowicz P.D."/>
        </authorList>
    </citation>
    <scope>NUCLEOTIDE SEQUENCE [LARGE SCALE GENOMIC DNA]</scope>
    <source>
        <strain evidence="14">cv. Hale</strain>
    </source>
</reference>
<dbReference type="Pfam" id="PF00180">
    <property type="entry name" value="Iso_dh"/>
    <property type="match status" value="1"/>
</dbReference>
<evidence type="ECO:0000256" key="5">
    <source>
        <dbReference type="ARBA" id="ARBA00013013"/>
    </source>
</evidence>
<name>B9TGF2_RICCO</name>
<evidence type="ECO:0000313" key="14">
    <source>
        <dbReference type="Proteomes" id="UP000008311"/>
    </source>
</evidence>
<evidence type="ECO:0000256" key="3">
    <source>
        <dbReference type="ARBA" id="ARBA00007769"/>
    </source>
</evidence>
<keyword evidence="8" id="KW-0460">Magnesium</keyword>
<comment type="cofactor">
    <cofactor evidence="2">
        <name>Mg(2+)</name>
        <dbReference type="ChEBI" id="CHEBI:18420"/>
    </cofactor>
</comment>
<evidence type="ECO:0000256" key="4">
    <source>
        <dbReference type="ARBA" id="ARBA00011738"/>
    </source>
</evidence>
<dbReference type="InParanoid" id="B9TGF2"/>
<dbReference type="GO" id="GO:0006099">
    <property type="term" value="P:tricarboxylic acid cycle"/>
    <property type="evidence" value="ECO:0007669"/>
    <property type="project" value="UniProtKB-KW"/>
</dbReference>
<evidence type="ECO:0000256" key="11">
    <source>
        <dbReference type="ARBA" id="ARBA00023211"/>
    </source>
</evidence>
<evidence type="ECO:0000256" key="10">
    <source>
        <dbReference type="ARBA" id="ARBA00023002"/>
    </source>
</evidence>
<dbReference type="AlphaFoldDB" id="B9TGF2"/>
<keyword evidence="6" id="KW-0816">Tricarboxylic acid cycle</keyword>
<protein>
    <recommendedName>
        <fullName evidence="5">isocitrate dehydrogenase (NADP(+))</fullName>
        <ecNumber evidence="5">1.1.1.42</ecNumber>
    </recommendedName>
</protein>
<dbReference type="EMBL" id="EQ980606">
    <property type="protein sequence ID" value="EEF25060.1"/>
    <property type="molecule type" value="Genomic_DNA"/>
</dbReference>
<dbReference type="PANTHER" id="PTHR43504:SF1">
    <property type="entry name" value="ISOCITRATE DEHYDROGENASE [NADP]"/>
    <property type="match status" value="1"/>
</dbReference>
<dbReference type="GO" id="GO:0004450">
    <property type="term" value="F:isocitrate dehydrogenase (NADP+) activity"/>
    <property type="evidence" value="ECO:0007669"/>
    <property type="project" value="UniProtKB-EC"/>
</dbReference>
<keyword evidence="14" id="KW-1185">Reference proteome</keyword>
<dbReference type="EC" id="1.1.1.42" evidence="5"/>
<keyword evidence="10" id="KW-0560">Oxidoreductase</keyword>
<sequence length="57" mass="6143">MMLRHMGWVEAADLVINGVAKAIASKRVTGDFSSQMEGATQVGTAEFGDEIIKQMSK</sequence>
<evidence type="ECO:0000256" key="8">
    <source>
        <dbReference type="ARBA" id="ARBA00022842"/>
    </source>
</evidence>
<evidence type="ECO:0000256" key="2">
    <source>
        <dbReference type="ARBA" id="ARBA00001946"/>
    </source>
</evidence>
<dbReference type="InterPro" id="IPR004439">
    <property type="entry name" value="Isocitrate_DH_NADP_dimer_prok"/>
</dbReference>
<evidence type="ECO:0000256" key="1">
    <source>
        <dbReference type="ARBA" id="ARBA00001936"/>
    </source>
</evidence>
<accession>B9TGF2</accession>
<dbReference type="Gene3D" id="3.40.718.10">
    <property type="entry name" value="Isopropylmalate Dehydrogenase"/>
    <property type="match status" value="1"/>
</dbReference>
<dbReference type="Proteomes" id="UP000008311">
    <property type="component" value="Unassembled WGS sequence"/>
</dbReference>
<comment type="cofactor">
    <cofactor evidence="1">
        <name>Mn(2+)</name>
        <dbReference type="ChEBI" id="CHEBI:29035"/>
    </cofactor>
</comment>
<feature type="domain" description="Isopropylmalate dehydrogenase-like" evidence="12">
    <location>
        <begin position="1"/>
        <end position="51"/>
    </location>
</feature>
<evidence type="ECO:0000256" key="9">
    <source>
        <dbReference type="ARBA" id="ARBA00022857"/>
    </source>
</evidence>
<dbReference type="GO" id="GO:0046872">
    <property type="term" value="F:metal ion binding"/>
    <property type="evidence" value="ECO:0007669"/>
    <property type="project" value="UniProtKB-KW"/>
</dbReference>
<comment type="similarity">
    <text evidence="3">Belongs to the isocitrate and isopropylmalate dehydrogenases family.</text>
</comment>
<comment type="subunit">
    <text evidence="4">Homodimer.</text>
</comment>
<dbReference type="InterPro" id="IPR024084">
    <property type="entry name" value="IsoPropMal-DH-like_dom"/>
</dbReference>
<dbReference type="PANTHER" id="PTHR43504">
    <property type="entry name" value="ISOCITRATE DEHYDROGENASE [NADP]"/>
    <property type="match status" value="1"/>
</dbReference>
<proteinExistence type="inferred from homology"/>
<keyword evidence="7" id="KW-0479">Metal-binding</keyword>